<feature type="compositionally biased region" description="Polar residues" evidence="1">
    <location>
        <begin position="163"/>
        <end position="174"/>
    </location>
</feature>
<sequence>MGNDSNTDSGSSSRVASSETCLNGGDIAAIVICSLICVGCMVGFPVAFVVGSLTSSTVAIVGSTVGFLSGFVLVITFSVLYDTNYICNDGFTEVISYLEVGGAIAMGVILAALTLAAFITEVLLYLGAGCFAGKVNRTETDSNVNRADTNLHVEQRGIEGKETTNSSYILSNNAKPPPYKKSHLAPLHNPPKPPRQPLEKGTPRPLPVPPKTSDPKTKSKEPLKKSSKNQITPRHDPTFNGDSNQVSNSKANNKSKRNYEDSKTDPV</sequence>
<accession>A0ABP0FF59</accession>
<reference evidence="3 4" key="1">
    <citation type="submission" date="2024-02" db="EMBL/GenBank/DDBJ databases">
        <authorList>
            <person name="Daric V."/>
            <person name="Darras S."/>
        </authorList>
    </citation>
    <scope>NUCLEOTIDE SEQUENCE [LARGE SCALE GENOMIC DNA]</scope>
</reference>
<evidence type="ECO:0000313" key="4">
    <source>
        <dbReference type="Proteomes" id="UP001642483"/>
    </source>
</evidence>
<comment type="caution">
    <text evidence="3">The sequence shown here is derived from an EMBL/GenBank/DDBJ whole genome shotgun (WGS) entry which is preliminary data.</text>
</comment>
<evidence type="ECO:0000256" key="1">
    <source>
        <dbReference type="SAM" id="MobiDB-lite"/>
    </source>
</evidence>
<protein>
    <submittedName>
        <fullName evidence="3">Uncharacterized protein</fullName>
    </submittedName>
</protein>
<evidence type="ECO:0000313" key="3">
    <source>
        <dbReference type="EMBL" id="CAK8677376.1"/>
    </source>
</evidence>
<name>A0ABP0FF59_CLALP</name>
<evidence type="ECO:0000256" key="2">
    <source>
        <dbReference type="SAM" id="Phobius"/>
    </source>
</evidence>
<feature type="compositionally biased region" description="Basic and acidic residues" evidence="1">
    <location>
        <begin position="257"/>
        <end position="267"/>
    </location>
</feature>
<dbReference type="Proteomes" id="UP001642483">
    <property type="component" value="Unassembled WGS sequence"/>
</dbReference>
<keyword evidence="4" id="KW-1185">Reference proteome</keyword>
<proteinExistence type="predicted"/>
<feature type="transmembrane region" description="Helical" evidence="2">
    <location>
        <begin position="101"/>
        <end position="127"/>
    </location>
</feature>
<feature type="compositionally biased region" description="Low complexity" evidence="1">
    <location>
        <begin position="243"/>
        <end position="252"/>
    </location>
</feature>
<feature type="transmembrane region" description="Helical" evidence="2">
    <location>
        <begin position="27"/>
        <end position="51"/>
    </location>
</feature>
<keyword evidence="2" id="KW-1133">Transmembrane helix</keyword>
<feature type="compositionally biased region" description="Basic and acidic residues" evidence="1">
    <location>
        <begin position="149"/>
        <end position="162"/>
    </location>
</feature>
<keyword evidence="2" id="KW-0472">Membrane</keyword>
<organism evidence="3 4">
    <name type="scientific">Clavelina lepadiformis</name>
    <name type="common">Light-bulb sea squirt</name>
    <name type="synonym">Ascidia lepadiformis</name>
    <dbReference type="NCBI Taxonomy" id="159417"/>
    <lineage>
        <taxon>Eukaryota</taxon>
        <taxon>Metazoa</taxon>
        <taxon>Chordata</taxon>
        <taxon>Tunicata</taxon>
        <taxon>Ascidiacea</taxon>
        <taxon>Aplousobranchia</taxon>
        <taxon>Clavelinidae</taxon>
        <taxon>Clavelina</taxon>
    </lineage>
</organism>
<feature type="region of interest" description="Disordered" evidence="1">
    <location>
        <begin position="146"/>
        <end position="267"/>
    </location>
</feature>
<dbReference type="EMBL" id="CAWYQH010000046">
    <property type="protein sequence ID" value="CAK8677376.1"/>
    <property type="molecule type" value="Genomic_DNA"/>
</dbReference>
<gene>
    <name evidence="3" type="ORF">CVLEPA_LOCUS6761</name>
</gene>
<feature type="transmembrane region" description="Helical" evidence="2">
    <location>
        <begin position="58"/>
        <end position="81"/>
    </location>
</feature>
<feature type="compositionally biased region" description="Basic and acidic residues" evidence="1">
    <location>
        <begin position="213"/>
        <end position="224"/>
    </location>
</feature>
<keyword evidence="2" id="KW-0812">Transmembrane</keyword>